<reference evidence="2" key="1">
    <citation type="submission" date="2020-10" db="EMBL/GenBank/DDBJ databases">
        <authorList>
            <person name="Gilroy R."/>
        </authorList>
    </citation>
    <scope>NUCLEOTIDE SEQUENCE</scope>
    <source>
        <strain evidence="2">CHK195-26880</strain>
    </source>
</reference>
<feature type="domain" description="Helicase HerA central" evidence="1">
    <location>
        <begin position="110"/>
        <end position="235"/>
    </location>
</feature>
<dbReference type="InterPro" id="IPR008571">
    <property type="entry name" value="HerA-like"/>
</dbReference>
<dbReference type="EMBL" id="DVKQ01000074">
    <property type="protein sequence ID" value="HIT37955.1"/>
    <property type="molecule type" value="Genomic_DNA"/>
</dbReference>
<dbReference type="Pfam" id="PF01935">
    <property type="entry name" value="DUF87"/>
    <property type="match status" value="1"/>
</dbReference>
<protein>
    <submittedName>
        <fullName evidence="2">ATP-binding protein</fullName>
    </submittedName>
</protein>
<dbReference type="PANTHER" id="PTHR42957:SF1">
    <property type="entry name" value="HELICASE MJ1565-RELATED"/>
    <property type="match status" value="1"/>
</dbReference>
<organism evidence="2 3">
    <name type="scientific">Candidatus Onthousia faecipullorum</name>
    <dbReference type="NCBI Taxonomy" id="2840887"/>
    <lineage>
        <taxon>Bacteria</taxon>
        <taxon>Bacillati</taxon>
        <taxon>Bacillota</taxon>
        <taxon>Bacilli</taxon>
        <taxon>Candidatus Onthousia</taxon>
    </lineage>
</organism>
<dbReference type="PANTHER" id="PTHR42957">
    <property type="entry name" value="HELICASE MJ1565-RELATED"/>
    <property type="match status" value="1"/>
</dbReference>
<keyword evidence="2" id="KW-0067">ATP-binding</keyword>
<proteinExistence type="predicted"/>
<dbReference type="InterPro" id="IPR002789">
    <property type="entry name" value="HerA_central"/>
</dbReference>
<dbReference type="AlphaFoldDB" id="A0A9D1GB57"/>
<comment type="caution">
    <text evidence="2">The sequence shown here is derived from an EMBL/GenBank/DDBJ whole genome shotgun (WGS) entry which is preliminary data.</text>
</comment>
<dbReference type="GO" id="GO:0005524">
    <property type="term" value="F:ATP binding"/>
    <property type="evidence" value="ECO:0007669"/>
    <property type="project" value="UniProtKB-KW"/>
</dbReference>
<name>A0A9D1GB57_9FIRM</name>
<dbReference type="SUPFAM" id="SSF52540">
    <property type="entry name" value="P-loop containing nucleoside triphosphate hydrolases"/>
    <property type="match status" value="1"/>
</dbReference>
<dbReference type="Gene3D" id="3.40.50.300">
    <property type="entry name" value="P-loop containing nucleotide triphosphate hydrolases"/>
    <property type="match status" value="2"/>
</dbReference>
<sequence length="732" mass="82815">MFDKIIYISDQGANIKLKEDAELAINLMNLHLIFEDKDKTVLGEVDDLSDGVVKARFLGEITNGRLVGGVLRKPSLDAKVRVIKQEEIPMIVGEDKKGYMPLGVSPFYNDFPVYLDVNNFFSNHFAIFGNSGSGKSCGISRIMQNMFEDERLFPYKSNILLFDSSGEYYNAFKDLNKINPNYNYRFITTNEVDGVGEPLRLPIFLLNEDDLTILLQATEHSQLPIIERMLKLARIFASTGVDANKYKNHLIAKAIMTILYTNQTAPNKRNDVFSILNSCSTDQFNLEAPVQGIGYVRKFRECFLIDNHGQFSESVLLTEYVSSFINDEYDNFEPRKDCYYTLEDLEKALNFTLISEGWLRNENTYGDSVTLKVRLHSLITSSNSNFFKWEKGTYISLESYLSDLMISNGKKYQLVNINLDDVDDDFAKVITKIYSRLLFEFTKALKDRASIPFHIFVEEAHRYIQNDTDRFLIGYNIFERIAKEGRKYGLILGLITQRPVEMSDTVISQCSNFLIFKMNHPTDVDYIKKMVPNISDEIVEKQKSLQSGTCLGFGSAFKIPLIVKLKMPNPMPLSGNCDVVRIWDGHANNVIQQPQSTEVTNVQPQVNQSYTPNINVNNINNGIPEVNSNTIINQPIQQQEMPQTSSVIEPLISNQATTSSIRNDGQTMGTTFNIGQSVESNSIGANQMNPSEINTINSNPINNQINTNAINNQPGVVNPIPEINLNNQNEAI</sequence>
<dbReference type="CDD" id="cd01127">
    <property type="entry name" value="TrwB_TraG_TraD_VirD4"/>
    <property type="match status" value="1"/>
</dbReference>
<evidence type="ECO:0000313" key="3">
    <source>
        <dbReference type="Proteomes" id="UP000886833"/>
    </source>
</evidence>
<dbReference type="Proteomes" id="UP000886833">
    <property type="component" value="Unassembled WGS sequence"/>
</dbReference>
<reference evidence="2" key="2">
    <citation type="journal article" date="2021" name="PeerJ">
        <title>Extensive microbial diversity within the chicken gut microbiome revealed by metagenomics and culture.</title>
        <authorList>
            <person name="Gilroy R."/>
            <person name="Ravi A."/>
            <person name="Getino M."/>
            <person name="Pursley I."/>
            <person name="Horton D.L."/>
            <person name="Alikhan N.F."/>
            <person name="Baker D."/>
            <person name="Gharbi K."/>
            <person name="Hall N."/>
            <person name="Watson M."/>
            <person name="Adriaenssens E.M."/>
            <person name="Foster-Nyarko E."/>
            <person name="Jarju S."/>
            <person name="Secka A."/>
            <person name="Antonio M."/>
            <person name="Oren A."/>
            <person name="Chaudhuri R.R."/>
            <person name="La Ragione R."/>
            <person name="Hildebrand F."/>
            <person name="Pallen M.J."/>
        </authorList>
    </citation>
    <scope>NUCLEOTIDE SEQUENCE</scope>
    <source>
        <strain evidence="2">CHK195-26880</strain>
    </source>
</reference>
<accession>A0A9D1GB57</accession>
<dbReference type="InterPro" id="IPR027417">
    <property type="entry name" value="P-loop_NTPase"/>
</dbReference>
<evidence type="ECO:0000313" key="2">
    <source>
        <dbReference type="EMBL" id="HIT37955.1"/>
    </source>
</evidence>
<keyword evidence="2" id="KW-0547">Nucleotide-binding</keyword>
<evidence type="ECO:0000259" key="1">
    <source>
        <dbReference type="Pfam" id="PF01935"/>
    </source>
</evidence>
<gene>
    <name evidence="2" type="ORF">IAB59_05720</name>
</gene>